<dbReference type="InterPro" id="IPR038158">
    <property type="entry name" value="H-NOX_domain_sf"/>
</dbReference>
<evidence type="ECO:0000313" key="3">
    <source>
        <dbReference type="Proteomes" id="UP000759443"/>
    </source>
</evidence>
<evidence type="ECO:0000313" key="2">
    <source>
        <dbReference type="EMBL" id="MBP1852668.1"/>
    </source>
</evidence>
<protein>
    <recommendedName>
        <fullName evidence="1">Heme NO-binding domain-containing protein</fullName>
    </recommendedName>
</protein>
<sequence length="180" mass="20259">MKGIVFTEFLEFVAETFNEDLVDDMIEDCDFAHKGAYTAVGSYAHEELVKLGRSLSRRRDMSVAEIMCGFGRHLGHRFAALYPVFFDQQDDFFAFLDGVEHNIHGEVKKLYPDAELPSFRTVTMDGRRMVLEYRSSRHLQSLAEGLILGTGDMFGETITVAWQAGAMAGEPVVFSVERCA</sequence>
<dbReference type="Pfam" id="PF07700">
    <property type="entry name" value="HNOB"/>
    <property type="match status" value="1"/>
</dbReference>
<comment type="caution">
    <text evidence="2">The sequence shown here is derived from an EMBL/GenBank/DDBJ whole genome shotgun (WGS) entry which is preliminary data.</text>
</comment>
<gene>
    <name evidence="2" type="ORF">J2Z17_004126</name>
</gene>
<dbReference type="EMBL" id="JAGGJU010000012">
    <property type="protein sequence ID" value="MBP1852668.1"/>
    <property type="molecule type" value="Genomic_DNA"/>
</dbReference>
<accession>A0ABS4E425</accession>
<organism evidence="2 3">
    <name type="scientific">Rhizobium halophytocola</name>
    <dbReference type="NCBI Taxonomy" id="735519"/>
    <lineage>
        <taxon>Bacteria</taxon>
        <taxon>Pseudomonadati</taxon>
        <taxon>Pseudomonadota</taxon>
        <taxon>Alphaproteobacteria</taxon>
        <taxon>Hyphomicrobiales</taxon>
        <taxon>Rhizobiaceae</taxon>
        <taxon>Rhizobium/Agrobacterium group</taxon>
        <taxon>Rhizobium</taxon>
    </lineage>
</organism>
<dbReference type="InterPro" id="IPR024096">
    <property type="entry name" value="NO_sig/Golgi_transp_ligand-bd"/>
</dbReference>
<reference evidence="2 3" key="1">
    <citation type="submission" date="2021-03" db="EMBL/GenBank/DDBJ databases">
        <title>Genomic Encyclopedia of Type Strains, Phase IV (KMG-IV): sequencing the most valuable type-strain genomes for metagenomic binning, comparative biology and taxonomic classification.</title>
        <authorList>
            <person name="Goeker M."/>
        </authorList>
    </citation>
    <scope>NUCLEOTIDE SEQUENCE [LARGE SCALE GENOMIC DNA]</scope>
    <source>
        <strain evidence="2 3">DSM 21600</strain>
    </source>
</reference>
<proteinExistence type="predicted"/>
<dbReference type="InterPro" id="IPR011644">
    <property type="entry name" value="Heme_NO-bd"/>
</dbReference>
<name>A0ABS4E425_9HYPH</name>
<dbReference type="Gene3D" id="3.90.1520.10">
    <property type="entry name" value="H-NOX domain"/>
    <property type="match status" value="1"/>
</dbReference>
<dbReference type="RefSeq" id="WP_209947690.1">
    <property type="nucleotide sequence ID" value="NZ_JAGGJU010000012.1"/>
</dbReference>
<dbReference type="SUPFAM" id="SSF111126">
    <property type="entry name" value="Ligand-binding domain in the NO signalling and Golgi transport"/>
    <property type="match status" value="1"/>
</dbReference>
<keyword evidence="3" id="KW-1185">Reference proteome</keyword>
<dbReference type="Proteomes" id="UP000759443">
    <property type="component" value="Unassembled WGS sequence"/>
</dbReference>
<evidence type="ECO:0000259" key="1">
    <source>
        <dbReference type="Pfam" id="PF07700"/>
    </source>
</evidence>
<feature type="domain" description="Heme NO-binding" evidence="1">
    <location>
        <begin position="2"/>
        <end position="160"/>
    </location>
</feature>